<dbReference type="RefSeq" id="WP_168876339.1">
    <property type="nucleotide sequence ID" value="NZ_JABAIM010000001.1"/>
</dbReference>
<comment type="similarity">
    <text evidence="1">Belongs to the FrmR/RcnR family.</text>
</comment>
<name>A0A847RU67_9NEIS</name>
<organism evidence="3 4">
    <name type="scientific">Leeia aquatica</name>
    <dbReference type="NCBI Taxonomy" id="2725557"/>
    <lineage>
        <taxon>Bacteria</taxon>
        <taxon>Pseudomonadati</taxon>
        <taxon>Pseudomonadota</taxon>
        <taxon>Betaproteobacteria</taxon>
        <taxon>Neisseriales</taxon>
        <taxon>Leeiaceae</taxon>
        <taxon>Leeia</taxon>
    </lineage>
</organism>
<keyword evidence="4" id="KW-1185">Reference proteome</keyword>
<dbReference type="Gene3D" id="1.20.58.1000">
    <property type="entry name" value="Metal-sensitive repressor, helix protomer"/>
    <property type="match status" value="1"/>
</dbReference>
<sequence length="104" mass="11567">MTSADDHAHCSPDDRQTVQPHKDALLRRLRRVEGQVRGVAGMVEGDRYCIDILTQISAIRSALDAVALQLLEDHTRGCVRHALQSGDGERAIEELLHVVGRFSR</sequence>
<dbReference type="EMBL" id="JABAIM010000001">
    <property type="protein sequence ID" value="NLR74750.1"/>
    <property type="molecule type" value="Genomic_DNA"/>
</dbReference>
<accession>A0A847RU67</accession>
<evidence type="ECO:0000256" key="1">
    <source>
        <dbReference type="ARBA" id="ARBA00005260"/>
    </source>
</evidence>
<gene>
    <name evidence="3" type="ORF">HF682_06205</name>
</gene>
<dbReference type="GO" id="GO:0046872">
    <property type="term" value="F:metal ion binding"/>
    <property type="evidence" value="ECO:0007669"/>
    <property type="project" value="InterPro"/>
</dbReference>
<proteinExistence type="inferred from homology"/>
<dbReference type="PANTHER" id="PTHR33677:SF3">
    <property type="entry name" value="COPPER-SENSING TRANSCRIPTIONAL REPRESSOR RICR"/>
    <property type="match status" value="1"/>
</dbReference>
<dbReference type="InterPro" id="IPR038390">
    <property type="entry name" value="Metal_Tscrpt_repr_sf"/>
</dbReference>
<dbReference type="Pfam" id="PF02583">
    <property type="entry name" value="Trns_repr_metal"/>
    <property type="match status" value="1"/>
</dbReference>
<feature type="region of interest" description="Disordered" evidence="2">
    <location>
        <begin position="1"/>
        <end position="22"/>
    </location>
</feature>
<dbReference type="Proteomes" id="UP000587991">
    <property type="component" value="Unassembled WGS sequence"/>
</dbReference>
<reference evidence="3 4" key="1">
    <citation type="submission" date="2020-04" db="EMBL/GenBank/DDBJ databases">
        <title>Draft genome of Leeia sp. IMCC25680.</title>
        <authorList>
            <person name="Song J."/>
            <person name="Cho J.-C."/>
        </authorList>
    </citation>
    <scope>NUCLEOTIDE SEQUENCE [LARGE SCALE GENOMIC DNA]</scope>
    <source>
        <strain evidence="3 4">IMCC25680</strain>
    </source>
</reference>
<evidence type="ECO:0000256" key="2">
    <source>
        <dbReference type="SAM" id="MobiDB-lite"/>
    </source>
</evidence>
<protein>
    <submittedName>
        <fullName evidence="3">Metal-sensitive transcriptional regulator</fullName>
    </submittedName>
</protein>
<dbReference type="CDD" id="cd10148">
    <property type="entry name" value="CsoR-like_DUF156"/>
    <property type="match status" value="1"/>
</dbReference>
<evidence type="ECO:0000313" key="3">
    <source>
        <dbReference type="EMBL" id="NLR74750.1"/>
    </source>
</evidence>
<comment type="caution">
    <text evidence="3">The sequence shown here is derived from an EMBL/GenBank/DDBJ whole genome shotgun (WGS) entry which is preliminary data.</text>
</comment>
<evidence type="ECO:0000313" key="4">
    <source>
        <dbReference type="Proteomes" id="UP000587991"/>
    </source>
</evidence>
<dbReference type="AlphaFoldDB" id="A0A847RU67"/>
<dbReference type="GO" id="GO:0003677">
    <property type="term" value="F:DNA binding"/>
    <property type="evidence" value="ECO:0007669"/>
    <property type="project" value="InterPro"/>
</dbReference>
<dbReference type="GO" id="GO:0045892">
    <property type="term" value="P:negative regulation of DNA-templated transcription"/>
    <property type="evidence" value="ECO:0007669"/>
    <property type="project" value="UniProtKB-ARBA"/>
</dbReference>
<dbReference type="InterPro" id="IPR003735">
    <property type="entry name" value="Metal_Tscrpt_repr"/>
</dbReference>
<dbReference type="PANTHER" id="PTHR33677">
    <property type="entry name" value="TRANSCRIPTIONAL REPRESSOR FRMR-RELATED"/>
    <property type="match status" value="1"/>
</dbReference>